<accession>A0A0B2WE76</accession>
<dbReference type="Proteomes" id="UP000030816">
    <property type="component" value="Unassembled WGS sequence"/>
</dbReference>
<evidence type="ECO:0000256" key="1">
    <source>
        <dbReference type="SAM" id="MobiDB-lite"/>
    </source>
</evidence>
<feature type="compositionally biased region" description="Basic residues" evidence="1">
    <location>
        <begin position="67"/>
        <end position="76"/>
    </location>
</feature>
<gene>
    <name evidence="2" type="ORF">MAM_08001</name>
</gene>
<dbReference type="AlphaFoldDB" id="A0A0B2WE76"/>
<keyword evidence="3" id="KW-1185">Reference proteome</keyword>
<dbReference type="EMBL" id="AZHE01000040">
    <property type="protein sequence ID" value="KHN94161.1"/>
    <property type="molecule type" value="Genomic_DNA"/>
</dbReference>
<sequence>MSRPPTVTGPWVAANKTESPPSYKAGCEMGDDVETVQFDNTRQPTGDASNDRDQMEDVMPSSSTETRHKKDTRPKRGNPTNESYRRLHRKTISRQRTARTARRNQGYSFLRVPDNMESLRENTAVLFSDKRGNVAMQNVTSQLGALWQTAKPTNGAVAVPSIVLPNSAQDQDIDTGSLDDVDSSRCANSNIQPTRGGFHS</sequence>
<comment type="caution">
    <text evidence="2">The sequence shown here is derived from an EMBL/GenBank/DDBJ whole genome shotgun (WGS) entry which is preliminary data.</text>
</comment>
<feature type="region of interest" description="Disordered" evidence="1">
    <location>
        <begin position="165"/>
        <end position="200"/>
    </location>
</feature>
<proteinExistence type="predicted"/>
<reference evidence="2 3" key="1">
    <citation type="journal article" date="2014" name="Proc. Natl. Acad. Sci. U.S.A.">
        <title>Trajectory and genomic determinants of fungal-pathogen speciation and host adaptation.</title>
        <authorList>
            <person name="Hu X."/>
            <person name="Xiao G."/>
            <person name="Zheng P."/>
            <person name="Shang Y."/>
            <person name="Su Y."/>
            <person name="Zhang X."/>
            <person name="Liu X."/>
            <person name="Zhan S."/>
            <person name="St Leger R.J."/>
            <person name="Wang C."/>
        </authorList>
    </citation>
    <scope>NUCLEOTIDE SEQUENCE [LARGE SCALE GENOMIC DNA]</scope>
    <source>
        <strain evidence="2 3">ARSEF 1941</strain>
    </source>
</reference>
<feature type="region of interest" description="Disordered" evidence="1">
    <location>
        <begin position="1"/>
        <end position="105"/>
    </location>
</feature>
<evidence type="ECO:0000313" key="2">
    <source>
        <dbReference type="EMBL" id="KHN94161.1"/>
    </source>
</evidence>
<protein>
    <submittedName>
        <fullName evidence="2">Uncharacterized protein</fullName>
    </submittedName>
</protein>
<dbReference type="RefSeq" id="XP_040675227.1">
    <property type="nucleotide sequence ID" value="XM_040826799.1"/>
</dbReference>
<feature type="compositionally biased region" description="Acidic residues" evidence="1">
    <location>
        <begin position="171"/>
        <end position="181"/>
    </location>
</feature>
<name>A0A0B2WE76_METAS</name>
<dbReference type="GeneID" id="63742456"/>
<evidence type="ECO:0000313" key="3">
    <source>
        <dbReference type="Proteomes" id="UP000030816"/>
    </source>
</evidence>
<dbReference type="HOGENOM" id="CLU_1366523_0_0_1"/>
<feature type="compositionally biased region" description="Polar residues" evidence="1">
    <location>
        <begin position="37"/>
        <end position="48"/>
    </location>
</feature>
<organism evidence="2 3">
    <name type="scientific">Metarhizium album (strain ARSEF 1941)</name>
    <dbReference type="NCBI Taxonomy" id="1081103"/>
    <lineage>
        <taxon>Eukaryota</taxon>
        <taxon>Fungi</taxon>
        <taxon>Dikarya</taxon>
        <taxon>Ascomycota</taxon>
        <taxon>Pezizomycotina</taxon>
        <taxon>Sordariomycetes</taxon>
        <taxon>Hypocreomycetidae</taxon>
        <taxon>Hypocreales</taxon>
        <taxon>Clavicipitaceae</taxon>
        <taxon>Metarhizium</taxon>
    </lineage>
</organism>
<feature type="compositionally biased region" description="Basic residues" evidence="1">
    <location>
        <begin position="86"/>
        <end position="102"/>
    </location>
</feature>